<organism evidence="1 2">
    <name type="scientific">Vararia minispora EC-137</name>
    <dbReference type="NCBI Taxonomy" id="1314806"/>
    <lineage>
        <taxon>Eukaryota</taxon>
        <taxon>Fungi</taxon>
        <taxon>Dikarya</taxon>
        <taxon>Basidiomycota</taxon>
        <taxon>Agaricomycotina</taxon>
        <taxon>Agaricomycetes</taxon>
        <taxon>Russulales</taxon>
        <taxon>Lachnocladiaceae</taxon>
        <taxon>Vararia</taxon>
    </lineage>
</organism>
<feature type="non-terminal residue" evidence="1">
    <location>
        <position position="286"/>
    </location>
</feature>
<sequence length="286" mass="31479">MYSPIHKASLVSPAFHSPALLELVEQNLSRPVIDYVIDVVVETVDFALGRPSQSSRGRSTSRHTQQSAFASLVHNVLTRAEVEMPVVLSTLAYLDRAKPHLHIALEEWANERVFLGALIVASKYTNDSSLKNIHWAMCTGIFGKRDIGRIEREMLAVLDWDLNLSEADVLAHHLNISRLIPSMHHSPSSASGFLSPPLSSSSSVTSSSGSSPLPALRHSPASTNASLSPQTPQTLVESMQIDIVKSAHSREHSTELSVPSHSKDSKHHHNHPTLRLLRNIAFPRHH</sequence>
<evidence type="ECO:0000313" key="2">
    <source>
        <dbReference type="Proteomes" id="UP000814128"/>
    </source>
</evidence>
<keyword evidence="2" id="KW-1185">Reference proteome</keyword>
<accession>A0ACB8QQH9</accession>
<protein>
    <submittedName>
        <fullName evidence="1">Uncharacterized protein</fullName>
    </submittedName>
</protein>
<name>A0ACB8QQH9_9AGAM</name>
<evidence type="ECO:0000313" key="1">
    <source>
        <dbReference type="EMBL" id="KAI0034034.1"/>
    </source>
</evidence>
<comment type="caution">
    <text evidence="1">The sequence shown here is derived from an EMBL/GenBank/DDBJ whole genome shotgun (WGS) entry which is preliminary data.</text>
</comment>
<proteinExistence type="predicted"/>
<dbReference type="EMBL" id="MU273507">
    <property type="protein sequence ID" value="KAI0034034.1"/>
    <property type="molecule type" value="Genomic_DNA"/>
</dbReference>
<reference evidence="1" key="2">
    <citation type="journal article" date="2022" name="New Phytol.">
        <title>Evolutionary transition to the ectomycorrhizal habit in the genomes of a hyperdiverse lineage of mushroom-forming fungi.</title>
        <authorList>
            <person name="Looney B."/>
            <person name="Miyauchi S."/>
            <person name="Morin E."/>
            <person name="Drula E."/>
            <person name="Courty P.E."/>
            <person name="Kohler A."/>
            <person name="Kuo A."/>
            <person name="LaButti K."/>
            <person name="Pangilinan J."/>
            <person name="Lipzen A."/>
            <person name="Riley R."/>
            <person name="Andreopoulos W."/>
            <person name="He G."/>
            <person name="Johnson J."/>
            <person name="Nolan M."/>
            <person name="Tritt A."/>
            <person name="Barry K.W."/>
            <person name="Grigoriev I.V."/>
            <person name="Nagy L.G."/>
            <person name="Hibbett D."/>
            <person name="Henrissat B."/>
            <person name="Matheny P.B."/>
            <person name="Labbe J."/>
            <person name="Martin F.M."/>
        </authorList>
    </citation>
    <scope>NUCLEOTIDE SEQUENCE</scope>
    <source>
        <strain evidence="1">EC-137</strain>
    </source>
</reference>
<gene>
    <name evidence="1" type="ORF">K488DRAFT_36847</name>
</gene>
<reference evidence="1" key="1">
    <citation type="submission" date="2021-02" db="EMBL/GenBank/DDBJ databases">
        <authorList>
            <consortium name="DOE Joint Genome Institute"/>
            <person name="Ahrendt S."/>
            <person name="Looney B.P."/>
            <person name="Miyauchi S."/>
            <person name="Morin E."/>
            <person name="Drula E."/>
            <person name="Courty P.E."/>
            <person name="Chicoki N."/>
            <person name="Fauchery L."/>
            <person name="Kohler A."/>
            <person name="Kuo A."/>
            <person name="Labutti K."/>
            <person name="Pangilinan J."/>
            <person name="Lipzen A."/>
            <person name="Riley R."/>
            <person name="Andreopoulos W."/>
            <person name="He G."/>
            <person name="Johnson J."/>
            <person name="Barry K.W."/>
            <person name="Grigoriev I.V."/>
            <person name="Nagy L."/>
            <person name="Hibbett D."/>
            <person name="Henrissat B."/>
            <person name="Matheny P.B."/>
            <person name="Labbe J."/>
            <person name="Martin F."/>
        </authorList>
    </citation>
    <scope>NUCLEOTIDE SEQUENCE</scope>
    <source>
        <strain evidence="1">EC-137</strain>
    </source>
</reference>
<dbReference type="Proteomes" id="UP000814128">
    <property type="component" value="Unassembled WGS sequence"/>
</dbReference>